<reference evidence="2" key="1">
    <citation type="submission" date="2021-01" db="EMBL/GenBank/DDBJ databases">
        <authorList>
            <consortium name="Genoscope - CEA"/>
            <person name="William W."/>
        </authorList>
    </citation>
    <scope>NUCLEOTIDE SEQUENCE</scope>
</reference>
<feature type="transmembrane region" description="Helical" evidence="1">
    <location>
        <begin position="217"/>
        <end position="238"/>
    </location>
</feature>
<comment type="caution">
    <text evidence="2">The sequence shown here is derived from an EMBL/GenBank/DDBJ whole genome shotgun (WGS) entry which is preliminary data.</text>
</comment>
<feature type="transmembrane region" description="Helical" evidence="1">
    <location>
        <begin position="137"/>
        <end position="157"/>
    </location>
</feature>
<feature type="transmembrane region" description="Helical" evidence="1">
    <location>
        <begin position="100"/>
        <end position="117"/>
    </location>
</feature>
<dbReference type="Proteomes" id="UP000688137">
    <property type="component" value="Unassembled WGS sequence"/>
</dbReference>
<dbReference type="OMA" id="CQNSEMT"/>
<keyword evidence="1" id="KW-0472">Membrane</keyword>
<organism evidence="2 3">
    <name type="scientific">Paramecium primaurelia</name>
    <dbReference type="NCBI Taxonomy" id="5886"/>
    <lineage>
        <taxon>Eukaryota</taxon>
        <taxon>Sar</taxon>
        <taxon>Alveolata</taxon>
        <taxon>Ciliophora</taxon>
        <taxon>Intramacronucleata</taxon>
        <taxon>Oligohymenophorea</taxon>
        <taxon>Peniculida</taxon>
        <taxon>Parameciidae</taxon>
        <taxon>Paramecium</taxon>
    </lineage>
</organism>
<accession>A0A8S1MXE8</accession>
<name>A0A8S1MXE8_PARPR</name>
<feature type="transmembrane region" description="Helical" evidence="1">
    <location>
        <begin position="60"/>
        <end position="88"/>
    </location>
</feature>
<keyword evidence="1" id="KW-0812">Transmembrane</keyword>
<protein>
    <recommendedName>
        <fullName evidence="4">Transmembrane protein</fullName>
    </recommendedName>
</protein>
<feature type="transmembrane region" description="Helical" evidence="1">
    <location>
        <begin position="471"/>
        <end position="490"/>
    </location>
</feature>
<dbReference type="EMBL" id="CAJJDM010000076">
    <property type="protein sequence ID" value="CAD8084910.1"/>
    <property type="molecule type" value="Genomic_DNA"/>
</dbReference>
<keyword evidence="1" id="KW-1133">Transmembrane helix</keyword>
<proteinExistence type="predicted"/>
<keyword evidence="3" id="KW-1185">Reference proteome</keyword>
<sequence>MIVQKKVQRLRHNPGQILFSILLSQTIMCMFMIYSQFYVVDESKQYKFTMTITERSCKLIAVPSLIASMLYAILNILLIANLYCQIYVKNYKSFNLKEEVMLGVALIIIISILLVLLSQDLGVSILGDCNLESQNVFAVFLVYLRGVLMIILSIILIKLQRHSPEILQTEIYKTSMDKFIRKYLHTYIKVNVSYAWLFIISRLLIPIILNYNQNQEQLINILSFIQATLTLIMTILRLHEPIIHRHIKYLFMPKACVLQERLLNKTNQISEDSQNKSYQNIMIQTQGQDIIGIKLYQQQKHNSLTLSLEQYDIGPLLPQESIQCQQIEIQNVIEHNGHNELILLLQASYEMLEEYQYCQNSEMTYYQFNKIQQRQIYINQNNHILVTTYGQDILSLKLREYFGINLKQIKYSLDMSYNIDNLRSQQLPQEGTLFITHDNLISIEFITKEQKRQLTKGGGVQLLWQRLDQEFTCALGIFLPVIFGIHSYYLNGNYYTIVFKLNRMRLKYPLFEQLWSHQVVLNSLIKQNIIGWITIENGIYNKRFLAQEVKDGKYNIIFNMNDYLLDENDKYSLMDMIRRDYATMQQMKCSFTLQFVYTKHTSARLNSLAGKEKQFDQDQSVAIKNKKKTKHIIGNIASFELKTKLGFVQVFWDDCWKYYQSDIEKLIQIVNDKF</sequence>
<evidence type="ECO:0000313" key="3">
    <source>
        <dbReference type="Proteomes" id="UP000688137"/>
    </source>
</evidence>
<dbReference type="AlphaFoldDB" id="A0A8S1MXE8"/>
<feature type="transmembrane region" description="Helical" evidence="1">
    <location>
        <begin position="191"/>
        <end position="211"/>
    </location>
</feature>
<evidence type="ECO:0008006" key="4">
    <source>
        <dbReference type="Google" id="ProtNLM"/>
    </source>
</evidence>
<feature type="transmembrane region" description="Helical" evidence="1">
    <location>
        <begin position="21"/>
        <end position="40"/>
    </location>
</feature>
<evidence type="ECO:0000256" key="1">
    <source>
        <dbReference type="SAM" id="Phobius"/>
    </source>
</evidence>
<gene>
    <name evidence="2" type="ORF">PPRIM_AZ9-3.1.T0730050</name>
</gene>
<evidence type="ECO:0000313" key="2">
    <source>
        <dbReference type="EMBL" id="CAD8084910.1"/>
    </source>
</evidence>